<evidence type="ECO:0000313" key="3">
    <source>
        <dbReference type="Proteomes" id="UP001148312"/>
    </source>
</evidence>
<dbReference type="Proteomes" id="UP001148312">
    <property type="component" value="Unassembled WGS sequence"/>
</dbReference>
<accession>A0A9X0BZJ5</accession>
<gene>
    <name evidence="2" type="ORF">N7539_003308</name>
</gene>
<evidence type="ECO:0000313" key="2">
    <source>
        <dbReference type="EMBL" id="KAJ5491741.1"/>
    </source>
</evidence>
<dbReference type="GeneID" id="81623159"/>
<protein>
    <submittedName>
        <fullName evidence="2">Uncharacterized protein</fullName>
    </submittedName>
</protein>
<comment type="caution">
    <text evidence="2">The sequence shown here is derived from an EMBL/GenBank/DDBJ whole genome shotgun (WGS) entry which is preliminary data.</text>
</comment>
<reference evidence="2" key="2">
    <citation type="journal article" date="2023" name="IMA Fungus">
        <title>Comparative genomic study of the Penicillium genus elucidates a diverse pangenome and 15 lateral gene transfer events.</title>
        <authorList>
            <person name="Petersen C."/>
            <person name="Sorensen T."/>
            <person name="Nielsen M.R."/>
            <person name="Sondergaard T.E."/>
            <person name="Sorensen J.L."/>
            <person name="Fitzpatrick D.A."/>
            <person name="Frisvad J.C."/>
            <person name="Nielsen K.L."/>
        </authorList>
    </citation>
    <scope>NUCLEOTIDE SEQUENCE</scope>
    <source>
        <strain evidence="2">IBT 30728</strain>
    </source>
</reference>
<proteinExistence type="predicted"/>
<dbReference type="RefSeq" id="XP_056792869.1">
    <property type="nucleotide sequence ID" value="XM_056932910.1"/>
</dbReference>
<reference evidence="2" key="1">
    <citation type="submission" date="2022-12" db="EMBL/GenBank/DDBJ databases">
        <authorList>
            <person name="Petersen C."/>
        </authorList>
    </citation>
    <scope>NUCLEOTIDE SEQUENCE</scope>
    <source>
        <strain evidence="2">IBT 30728</strain>
    </source>
</reference>
<evidence type="ECO:0000256" key="1">
    <source>
        <dbReference type="SAM" id="MobiDB-lite"/>
    </source>
</evidence>
<dbReference type="AlphaFoldDB" id="A0A9X0BZJ5"/>
<sequence length="91" mass="10092">MDRLIEAVWKSFQGAHRQATLFGRRGAAFCRVDKSVGSRVQARDPPRIATPNQKSGRGNAAAAPCTEELDMTLTLRQVFGRDKTEVCREDS</sequence>
<organism evidence="2 3">
    <name type="scientific">Penicillium diatomitis</name>
    <dbReference type="NCBI Taxonomy" id="2819901"/>
    <lineage>
        <taxon>Eukaryota</taxon>
        <taxon>Fungi</taxon>
        <taxon>Dikarya</taxon>
        <taxon>Ascomycota</taxon>
        <taxon>Pezizomycotina</taxon>
        <taxon>Eurotiomycetes</taxon>
        <taxon>Eurotiomycetidae</taxon>
        <taxon>Eurotiales</taxon>
        <taxon>Aspergillaceae</taxon>
        <taxon>Penicillium</taxon>
    </lineage>
</organism>
<name>A0A9X0BZJ5_9EURO</name>
<dbReference type="EMBL" id="JAPWDQ010000003">
    <property type="protein sequence ID" value="KAJ5491741.1"/>
    <property type="molecule type" value="Genomic_DNA"/>
</dbReference>
<feature type="region of interest" description="Disordered" evidence="1">
    <location>
        <begin position="40"/>
        <end position="63"/>
    </location>
</feature>
<keyword evidence="3" id="KW-1185">Reference proteome</keyword>